<comment type="caution">
    <text evidence="2">The sequence shown here is derived from an EMBL/GenBank/DDBJ whole genome shotgun (WGS) entry which is preliminary data.</text>
</comment>
<feature type="region of interest" description="Disordered" evidence="1">
    <location>
        <begin position="1"/>
        <end position="45"/>
    </location>
</feature>
<gene>
    <name evidence="2" type="ORF">DFQ15_10983</name>
</gene>
<keyword evidence="3" id="KW-1185">Reference proteome</keyword>
<name>A0A318SMR7_9BURK</name>
<dbReference type="EMBL" id="QJTC01000009">
    <property type="protein sequence ID" value="PYE78170.1"/>
    <property type="molecule type" value="Genomic_DNA"/>
</dbReference>
<evidence type="ECO:0000313" key="3">
    <source>
        <dbReference type="Proteomes" id="UP000247540"/>
    </source>
</evidence>
<evidence type="ECO:0000313" key="2">
    <source>
        <dbReference type="EMBL" id="PYE78170.1"/>
    </source>
</evidence>
<dbReference type="Proteomes" id="UP000247540">
    <property type="component" value="Unassembled WGS sequence"/>
</dbReference>
<protein>
    <submittedName>
        <fullName evidence="2">Uncharacterized protein</fullName>
    </submittedName>
</protein>
<reference evidence="2 3" key="1">
    <citation type="submission" date="2018-06" db="EMBL/GenBank/DDBJ databases">
        <title>Genomic Encyclopedia of Type Strains, Phase III (KMG-III): the genomes of soil and plant-associated and newly described type strains.</title>
        <authorList>
            <person name="Whitman W."/>
        </authorList>
    </citation>
    <scope>NUCLEOTIDE SEQUENCE [LARGE SCALE GENOMIC DNA]</scope>
    <source>
        <strain evidence="2 3">CECT 7646</strain>
    </source>
</reference>
<proteinExistence type="predicted"/>
<evidence type="ECO:0000256" key="1">
    <source>
        <dbReference type="SAM" id="MobiDB-lite"/>
    </source>
</evidence>
<dbReference type="OrthoDB" id="9157396at2"/>
<feature type="compositionally biased region" description="Basic and acidic residues" evidence="1">
    <location>
        <begin position="238"/>
        <end position="249"/>
    </location>
</feature>
<feature type="compositionally biased region" description="Basic and acidic residues" evidence="1">
    <location>
        <begin position="23"/>
        <end position="32"/>
    </location>
</feature>
<dbReference type="AlphaFoldDB" id="A0A318SMR7"/>
<feature type="region of interest" description="Disordered" evidence="1">
    <location>
        <begin position="238"/>
        <end position="264"/>
    </location>
</feature>
<feature type="compositionally biased region" description="Polar residues" evidence="1">
    <location>
        <begin position="1"/>
        <end position="16"/>
    </location>
</feature>
<sequence length="407" mass="44703">MLNPKSDSIGFSNQAEASAAEPGDVHPTHKAEVGGPHHKREASSSINQALSLATASSNRPGKSYSAATVAGKIYRPDNKTDASIIEFLSQSLSNNEYYSERHLHSRADAYLNSIDAEKTLISNASHAINNVESLTHKQSEWLCHLERGLWSREPALQCRDREKLGDEVLGLREPDEHSPYAKKRPWKISTQAASAFAMMLKGASGPFTEDQVKTGFELAQEGQLVAGRLKIQLRKSYREKNRHDADRSGTHSTKTMSGMDLSNDVGTRIRDSLQVPVMSGTSGSSSDVVIAAHYAAKQLGVPWTAPGLTADQAKDALINLSLDFFREKGPSTSMAKHMNAIREKQELPHKKVERSQVFTHSYAEISSAISLTLDEVDPTDLDKVQNALSNYTIEAKNLLLKINDARK</sequence>
<organism evidence="2 3">
    <name type="scientific">Xylophilus ampelinus</name>
    <dbReference type="NCBI Taxonomy" id="54067"/>
    <lineage>
        <taxon>Bacteria</taxon>
        <taxon>Pseudomonadati</taxon>
        <taxon>Pseudomonadota</taxon>
        <taxon>Betaproteobacteria</taxon>
        <taxon>Burkholderiales</taxon>
        <taxon>Xylophilus</taxon>
    </lineage>
</organism>
<accession>A0A318SMR7</accession>
<dbReference type="RefSeq" id="WP_146228677.1">
    <property type="nucleotide sequence ID" value="NZ_JAMOFZ010000009.1"/>
</dbReference>